<dbReference type="RefSeq" id="WP_221029044.1">
    <property type="nucleotide sequence ID" value="NZ_CP139781.1"/>
</dbReference>
<evidence type="ECO:0000313" key="2">
    <source>
        <dbReference type="EMBL" id="WRQ87917.1"/>
    </source>
</evidence>
<feature type="transmembrane region" description="Helical" evidence="1">
    <location>
        <begin position="187"/>
        <end position="205"/>
    </location>
</feature>
<name>A0ABZ1C926_9BACT</name>
<accession>A0ABZ1C926</accession>
<protein>
    <submittedName>
        <fullName evidence="2">Uncharacterized protein</fullName>
    </submittedName>
</protein>
<evidence type="ECO:0000256" key="1">
    <source>
        <dbReference type="SAM" id="Phobius"/>
    </source>
</evidence>
<feature type="transmembrane region" description="Helical" evidence="1">
    <location>
        <begin position="130"/>
        <end position="156"/>
    </location>
</feature>
<gene>
    <name evidence="2" type="ORF">K1X11_000755</name>
</gene>
<keyword evidence="1" id="KW-0472">Membrane</keyword>
<proteinExistence type="predicted"/>
<dbReference type="Proteomes" id="UP000738431">
    <property type="component" value="Chromosome"/>
</dbReference>
<reference evidence="2 3" key="1">
    <citation type="submission" date="2021-08" db="EMBL/GenBank/DDBJ databases">
        <authorList>
            <person name="Zhang D."/>
            <person name="Zhang A."/>
            <person name="Wang L."/>
        </authorList>
    </citation>
    <scope>NUCLEOTIDE SEQUENCE [LARGE SCALE GENOMIC DNA]</scope>
    <source>
        <strain evidence="2 3">WL0086</strain>
    </source>
</reference>
<keyword evidence="1" id="KW-1133">Transmembrane helix</keyword>
<dbReference type="EMBL" id="CP139781">
    <property type="protein sequence ID" value="WRQ87917.1"/>
    <property type="molecule type" value="Genomic_DNA"/>
</dbReference>
<keyword evidence="3" id="KW-1185">Reference proteome</keyword>
<reference evidence="2 3" key="2">
    <citation type="submission" date="2023-12" db="EMBL/GenBank/DDBJ databases">
        <title>Description of an unclassified Opitutus bacterium of Verrucomicrobiota.</title>
        <authorList>
            <person name="Zhang D.-F."/>
        </authorList>
    </citation>
    <scope>NUCLEOTIDE SEQUENCE [LARGE SCALE GENOMIC DNA]</scope>
    <source>
        <strain evidence="2 3">WL0086</strain>
    </source>
</reference>
<feature type="transmembrane region" description="Helical" evidence="1">
    <location>
        <begin position="97"/>
        <end position="118"/>
    </location>
</feature>
<sequence>MIRDLVFLLIGLTLLWLPRSWLRLGRPEGSGRRKKTKTSGGANRDRLPGDYSVWAGEEFARRRNWIDLLRALAGGYAVMATVPTLVHTIVAVPEMPLGNVILGTQAVILFAAVLIQMVRVEEKFTLSPPLFFILGLAFPIVGVKAALIGFFAIWAINVVLPNPAIFLAAYGGGIAILAVFLGAGPRAGALMAGLALFPPVMAVLFRRRLAQYRKRTKIVVR</sequence>
<keyword evidence="1" id="KW-0812">Transmembrane</keyword>
<evidence type="ECO:0000313" key="3">
    <source>
        <dbReference type="Proteomes" id="UP000738431"/>
    </source>
</evidence>
<feature type="transmembrane region" description="Helical" evidence="1">
    <location>
        <begin position="68"/>
        <end position="90"/>
    </location>
</feature>
<organism evidence="2 3">
    <name type="scientific">Actomonas aquatica</name>
    <dbReference type="NCBI Taxonomy" id="2866162"/>
    <lineage>
        <taxon>Bacteria</taxon>
        <taxon>Pseudomonadati</taxon>
        <taxon>Verrucomicrobiota</taxon>
        <taxon>Opitutia</taxon>
        <taxon>Opitutales</taxon>
        <taxon>Opitutaceae</taxon>
        <taxon>Actomonas</taxon>
    </lineage>
</organism>
<feature type="transmembrane region" description="Helical" evidence="1">
    <location>
        <begin position="163"/>
        <end position="181"/>
    </location>
</feature>